<reference evidence="2" key="1">
    <citation type="journal article" date="2016" name="Nature">
        <title>The genome of the seagrass Zostera marina reveals angiosperm adaptation to the sea.</title>
        <authorList>
            <person name="Olsen J.L."/>
            <person name="Rouze P."/>
            <person name="Verhelst B."/>
            <person name="Lin Y.-C."/>
            <person name="Bayer T."/>
            <person name="Collen J."/>
            <person name="Dattolo E."/>
            <person name="De Paoli E."/>
            <person name="Dittami S."/>
            <person name="Maumus F."/>
            <person name="Michel G."/>
            <person name="Kersting A."/>
            <person name="Lauritano C."/>
            <person name="Lohaus R."/>
            <person name="Toepel M."/>
            <person name="Tonon T."/>
            <person name="Vanneste K."/>
            <person name="Amirebrahimi M."/>
            <person name="Brakel J."/>
            <person name="Bostroem C."/>
            <person name="Chovatia M."/>
            <person name="Grimwood J."/>
            <person name="Jenkins J.W."/>
            <person name="Jueterbock A."/>
            <person name="Mraz A."/>
            <person name="Stam W.T."/>
            <person name="Tice H."/>
            <person name="Bornberg-Bauer E."/>
            <person name="Green P.J."/>
            <person name="Pearson G.A."/>
            <person name="Procaccini G."/>
            <person name="Duarte C.M."/>
            <person name="Schmutz J."/>
            <person name="Reusch T.B.H."/>
            <person name="Van de Peer Y."/>
        </authorList>
    </citation>
    <scope>NUCLEOTIDE SEQUENCE [LARGE SCALE GENOMIC DNA]</scope>
    <source>
        <strain evidence="2">cv. Finnish</strain>
    </source>
</reference>
<keyword evidence="2" id="KW-1185">Reference proteome</keyword>
<protein>
    <submittedName>
        <fullName evidence="1">Uncharacterized protein</fullName>
    </submittedName>
</protein>
<name>A0A0K9NYQ2_ZOSMR</name>
<organism evidence="1 2">
    <name type="scientific">Zostera marina</name>
    <name type="common">Eelgrass</name>
    <dbReference type="NCBI Taxonomy" id="29655"/>
    <lineage>
        <taxon>Eukaryota</taxon>
        <taxon>Viridiplantae</taxon>
        <taxon>Streptophyta</taxon>
        <taxon>Embryophyta</taxon>
        <taxon>Tracheophyta</taxon>
        <taxon>Spermatophyta</taxon>
        <taxon>Magnoliopsida</taxon>
        <taxon>Liliopsida</taxon>
        <taxon>Zosteraceae</taxon>
        <taxon>Zostera</taxon>
    </lineage>
</organism>
<dbReference type="PROSITE" id="PS51257">
    <property type="entry name" value="PROKAR_LIPOPROTEIN"/>
    <property type="match status" value="1"/>
</dbReference>
<proteinExistence type="predicted"/>
<evidence type="ECO:0000313" key="2">
    <source>
        <dbReference type="Proteomes" id="UP000036987"/>
    </source>
</evidence>
<comment type="caution">
    <text evidence="1">The sequence shown here is derived from an EMBL/GenBank/DDBJ whole genome shotgun (WGS) entry which is preliminary data.</text>
</comment>
<dbReference type="EMBL" id="LFYR01001430">
    <property type="protein sequence ID" value="KMZ61838.1"/>
    <property type="molecule type" value="Genomic_DNA"/>
</dbReference>
<evidence type="ECO:0000313" key="1">
    <source>
        <dbReference type="EMBL" id="KMZ61838.1"/>
    </source>
</evidence>
<gene>
    <name evidence="1" type="ORF">ZOSMA_4G01270</name>
</gene>
<dbReference type="Proteomes" id="UP000036987">
    <property type="component" value="Unassembled WGS sequence"/>
</dbReference>
<sequence length="57" mass="6256">MSAKMIASFSPCIYKTASSFFSSFFLSFVACPEAALPDCRLTNSLDKQNSQHNTADQ</sequence>
<dbReference type="AlphaFoldDB" id="A0A0K9NYQ2"/>
<accession>A0A0K9NYQ2</accession>